<dbReference type="Proteomes" id="UP001174694">
    <property type="component" value="Unassembled WGS sequence"/>
</dbReference>
<feature type="region of interest" description="Disordered" evidence="1">
    <location>
        <begin position="670"/>
        <end position="734"/>
    </location>
</feature>
<feature type="domain" description="Ysc84 actin-binding" evidence="2">
    <location>
        <begin position="171"/>
        <end position="298"/>
    </location>
</feature>
<organism evidence="3 4">
    <name type="scientific">Pleurostoma richardsiae</name>
    <dbReference type="NCBI Taxonomy" id="41990"/>
    <lineage>
        <taxon>Eukaryota</taxon>
        <taxon>Fungi</taxon>
        <taxon>Dikarya</taxon>
        <taxon>Ascomycota</taxon>
        <taxon>Pezizomycotina</taxon>
        <taxon>Sordariomycetes</taxon>
        <taxon>Sordariomycetidae</taxon>
        <taxon>Calosphaeriales</taxon>
        <taxon>Pleurostomataceae</taxon>
        <taxon>Pleurostoma</taxon>
    </lineage>
</organism>
<dbReference type="InterPro" id="IPR051702">
    <property type="entry name" value="SH3_domain_YSC84-like"/>
</dbReference>
<name>A0AA38SAT0_9PEZI</name>
<dbReference type="InterPro" id="IPR007461">
    <property type="entry name" value="Ysc84_actin-binding"/>
</dbReference>
<feature type="compositionally biased region" description="Polar residues" evidence="1">
    <location>
        <begin position="601"/>
        <end position="613"/>
    </location>
</feature>
<evidence type="ECO:0000256" key="1">
    <source>
        <dbReference type="SAM" id="MobiDB-lite"/>
    </source>
</evidence>
<feature type="compositionally biased region" description="Basic and acidic residues" evidence="1">
    <location>
        <begin position="633"/>
        <end position="645"/>
    </location>
</feature>
<dbReference type="PANTHER" id="PTHR15629">
    <property type="entry name" value="SH3YL1 PROTEIN"/>
    <property type="match status" value="1"/>
</dbReference>
<feature type="compositionally biased region" description="Basic and acidic residues" evidence="1">
    <location>
        <begin position="477"/>
        <end position="489"/>
    </location>
</feature>
<dbReference type="PANTHER" id="PTHR15629:SF8">
    <property type="entry name" value="DUF500 DOMAIN PROTEIN (AFU_ORTHOLOGUE AFUA_5G07310)"/>
    <property type="match status" value="1"/>
</dbReference>
<dbReference type="AlphaFoldDB" id="A0AA38SAT0"/>
<feature type="compositionally biased region" description="Basic and acidic residues" evidence="1">
    <location>
        <begin position="695"/>
        <end position="734"/>
    </location>
</feature>
<reference evidence="3" key="1">
    <citation type="submission" date="2022-07" db="EMBL/GenBank/DDBJ databases">
        <title>Fungi with potential for degradation of polypropylene.</title>
        <authorList>
            <person name="Gostincar C."/>
        </authorList>
    </citation>
    <scope>NUCLEOTIDE SEQUENCE</scope>
    <source>
        <strain evidence="3">EXF-13308</strain>
    </source>
</reference>
<feature type="region of interest" description="Disordered" evidence="1">
    <location>
        <begin position="571"/>
        <end position="658"/>
    </location>
</feature>
<dbReference type="Pfam" id="PF04366">
    <property type="entry name" value="Ysc84"/>
    <property type="match status" value="1"/>
</dbReference>
<feature type="compositionally biased region" description="Acidic residues" evidence="1">
    <location>
        <begin position="517"/>
        <end position="539"/>
    </location>
</feature>
<keyword evidence="4" id="KW-1185">Reference proteome</keyword>
<evidence type="ECO:0000313" key="4">
    <source>
        <dbReference type="Proteomes" id="UP001174694"/>
    </source>
</evidence>
<dbReference type="GO" id="GO:0035091">
    <property type="term" value="F:phosphatidylinositol binding"/>
    <property type="evidence" value="ECO:0007669"/>
    <property type="project" value="TreeGrafter"/>
</dbReference>
<evidence type="ECO:0000259" key="2">
    <source>
        <dbReference type="Pfam" id="PF04366"/>
    </source>
</evidence>
<feature type="compositionally biased region" description="Polar residues" evidence="1">
    <location>
        <begin position="673"/>
        <end position="689"/>
    </location>
</feature>
<dbReference type="EMBL" id="JANBVO010000004">
    <property type="protein sequence ID" value="KAJ9154962.1"/>
    <property type="molecule type" value="Genomic_DNA"/>
</dbReference>
<gene>
    <name evidence="3" type="ORF">NKR23_g2157</name>
</gene>
<dbReference type="CDD" id="cd11524">
    <property type="entry name" value="SYLF"/>
    <property type="match status" value="1"/>
</dbReference>
<feature type="compositionally biased region" description="Polar residues" evidence="1">
    <location>
        <begin position="370"/>
        <end position="436"/>
    </location>
</feature>
<evidence type="ECO:0000313" key="3">
    <source>
        <dbReference type="EMBL" id="KAJ9154962.1"/>
    </source>
</evidence>
<proteinExistence type="predicted"/>
<accession>A0AA38SAT0</accession>
<comment type="caution">
    <text evidence="3">The sequence shown here is derived from an EMBL/GenBank/DDBJ whole genome shotgun (WGS) entry which is preliminary data.</text>
</comment>
<feature type="compositionally biased region" description="Basic and acidic residues" evidence="1">
    <location>
        <begin position="438"/>
        <end position="461"/>
    </location>
</feature>
<feature type="region of interest" description="Disordered" evidence="1">
    <location>
        <begin position="364"/>
        <end position="545"/>
    </location>
</feature>
<feature type="compositionally biased region" description="Pro residues" evidence="1">
    <location>
        <begin position="575"/>
        <end position="584"/>
    </location>
</feature>
<feature type="region of interest" description="Disordered" evidence="1">
    <location>
        <begin position="1"/>
        <end position="27"/>
    </location>
</feature>
<protein>
    <submittedName>
        <fullName evidence="3">SH3 domain-containing protein</fullName>
    </submittedName>
</protein>
<sequence length="734" mass="79796">MHRVSALLPTWDRSSKGPPSPHLPSAKNGAGAFDRVFGWAEKITPSAAKHLSASSTLALPARYGREHYWPTTLDRECEKAALILKSFCTDGYLAQDERESAPSSPTSAQFPDPANQSMKKIPARIIQNAYGLAIFSCMRSGLWMSGSGGSGILIARKADGTWSPPSGFLLHTAALGFVMGVDIYDCVLVINSVAALEMFTRPKTTLGTDVNLTVGPLMSAGSLDFEIKWKELENTVLTYLKAKGQHRAVNIDGSLVSERGNENERFYGASVAIMDILAGNVRKDIPEIRPLYEVIKAAEGRTDFDAAVLDQLSAQPAPGDANIETPALTPVSPRPAFGVPDVDDPDPFGVIALEMAGLEIREAGSRHRPTSTQFEYNPSPTSPLFNKFSRQSVDTYVTRSNRGSYMSSKTQASRMTDAGTQTDVAETPDTTPSPVNSEDGRDRNSIEKAHEKDPEEVDYTKIDMSALKNLSEEPPEASEKPTEKQREQPVEEEAQPPLPARPVVVVDEDTEKSSAGTEDERDADADDEDDEEDEEEEPIIFEVAATAQPSRAAIMSSQVTQVIHAKGALVNIPKRIPPPLPPRSPARTSRASKSEYGDVSSLRSPLRTSFQSSVRDDEEATGAKEATVQTHDAQTETHIDADLKPENLAPSTHKRNSSSVYTAVFAKRMSIESIPQTPSTFQTNGQTSSGEDDREPQTPKPEDDVAPKEIEASKEARSDLKIEDEHERTPVAVA</sequence>